<dbReference type="InterPro" id="IPR050857">
    <property type="entry name" value="D-2-hydroxyacid_DH"/>
</dbReference>
<dbReference type="PANTHER" id="PTHR42789:SF1">
    <property type="entry name" value="D-ISOMER SPECIFIC 2-HYDROXYACID DEHYDROGENASE FAMILY PROTEIN (AFU_ORTHOLOGUE AFUA_6G10090)"/>
    <property type="match status" value="1"/>
</dbReference>
<dbReference type="InterPro" id="IPR006140">
    <property type="entry name" value="D-isomer_DH_NAD-bd"/>
</dbReference>
<keyword evidence="3" id="KW-0520">NAD</keyword>
<dbReference type="SUPFAM" id="SSF52283">
    <property type="entry name" value="Formate/glycerate dehydrogenase catalytic domain-like"/>
    <property type="match status" value="1"/>
</dbReference>
<dbReference type="EMBL" id="MVIC01000025">
    <property type="protein sequence ID" value="ORB13316.1"/>
    <property type="molecule type" value="Genomic_DNA"/>
</dbReference>
<reference evidence="5 6" key="1">
    <citation type="submission" date="2017-02" db="EMBL/GenBank/DDBJ databases">
        <title>The new phylogeny of genus Mycobacterium.</title>
        <authorList>
            <person name="Tortoli E."/>
            <person name="Trovato A."/>
            <person name="Cirillo D.M."/>
        </authorList>
    </citation>
    <scope>NUCLEOTIDE SEQUENCE [LARGE SCALE GENOMIC DNA]</scope>
    <source>
        <strain evidence="5 6">DSM 45145</strain>
    </source>
</reference>
<evidence type="ECO:0000256" key="2">
    <source>
        <dbReference type="ARBA" id="ARBA00023002"/>
    </source>
</evidence>
<comment type="similarity">
    <text evidence="1">Belongs to the D-isomer specific 2-hydroxyacid dehydrogenase family.</text>
</comment>
<dbReference type="CDD" id="cd12169">
    <property type="entry name" value="PGDH_like_1"/>
    <property type="match status" value="1"/>
</dbReference>
<accession>A0ABX3T370</accession>
<organism evidence="5 6">
    <name type="scientific">Mycobacterium noviomagense</name>
    <dbReference type="NCBI Taxonomy" id="459858"/>
    <lineage>
        <taxon>Bacteria</taxon>
        <taxon>Bacillati</taxon>
        <taxon>Actinomycetota</taxon>
        <taxon>Actinomycetes</taxon>
        <taxon>Mycobacteriales</taxon>
        <taxon>Mycobacteriaceae</taxon>
        <taxon>Mycobacterium</taxon>
    </lineage>
</organism>
<dbReference type="InterPro" id="IPR036291">
    <property type="entry name" value="NAD(P)-bd_dom_sf"/>
</dbReference>
<sequence length="315" mass="33694">MMKVAILDDYQNVALTMADWSAVAAVAEITVFHDHLADPDAVVERLAPFDVVCVMRERTPLPRTIIERLPRLKMIASTGPFNAAIDVSAAEERGIYVSTTGGYLESTVELTWALILAAARRIVDETLSVRAGGWQTSVGRQLGGAVLGVLGLGRIGTRVARVGAAFGMDVIAWSTNLTPHAAEQAGVTYVSKDQLFSRADVLTIHLVLSERTRGLVGAAELGLMKPTAVLVNTSRGPIVDEEALVEALRSGVIAAAGLDVFDIEPLPPGHPLRSLDNVIATPHIGYVADRVYRTFYGEAAAKIARWLVEFSGRGS</sequence>
<dbReference type="PANTHER" id="PTHR42789">
    <property type="entry name" value="D-ISOMER SPECIFIC 2-HYDROXYACID DEHYDROGENASE FAMILY PROTEIN (AFU_ORTHOLOGUE AFUA_6G10090)"/>
    <property type="match status" value="1"/>
</dbReference>
<dbReference type="PROSITE" id="PS00671">
    <property type="entry name" value="D_2_HYDROXYACID_DH_3"/>
    <property type="match status" value="1"/>
</dbReference>
<comment type="caution">
    <text evidence="5">The sequence shown here is derived from an EMBL/GenBank/DDBJ whole genome shotgun (WGS) entry which is preliminary data.</text>
</comment>
<dbReference type="Proteomes" id="UP000192374">
    <property type="component" value="Unassembled WGS sequence"/>
</dbReference>
<evidence type="ECO:0000256" key="1">
    <source>
        <dbReference type="ARBA" id="ARBA00005854"/>
    </source>
</evidence>
<proteinExistence type="inferred from homology"/>
<evidence type="ECO:0000259" key="4">
    <source>
        <dbReference type="Pfam" id="PF02826"/>
    </source>
</evidence>
<keyword evidence="6" id="KW-1185">Reference proteome</keyword>
<dbReference type="Pfam" id="PF02826">
    <property type="entry name" value="2-Hacid_dh_C"/>
    <property type="match status" value="1"/>
</dbReference>
<gene>
    <name evidence="5" type="ORF">BST37_13975</name>
</gene>
<protein>
    <submittedName>
        <fullName evidence="5">Hydroxyacid dehydrogenase</fullName>
    </submittedName>
</protein>
<dbReference type="SUPFAM" id="SSF51735">
    <property type="entry name" value="NAD(P)-binding Rossmann-fold domains"/>
    <property type="match status" value="1"/>
</dbReference>
<dbReference type="InterPro" id="IPR029752">
    <property type="entry name" value="D-isomer_DH_CS1"/>
</dbReference>
<dbReference type="Gene3D" id="3.40.50.720">
    <property type="entry name" value="NAD(P)-binding Rossmann-like Domain"/>
    <property type="match status" value="2"/>
</dbReference>
<dbReference type="PROSITE" id="PS00065">
    <property type="entry name" value="D_2_HYDROXYACID_DH_1"/>
    <property type="match status" value="1"/>
</dbReference>
<name>A0ABX3T370_9MYCO</name>
<evidence type="ECO:0000313" key="5">
    <source>
        <dbReference type="EMBL" id="ORB13316.1"/>
    </source>
</evidence>
<evidence type="ECO:0000313" key="6">
    <source>
        <dbReference type="Proteomes" id="UP000192374"/>
    </source>
</evidence>
<feature type="domain" description="D-isomer specific 2-hydroxyacid dehydrogenase NAD-binding" evidence="4">
    <location>
        <begin position="113"/>
        <end position="285"/>
    </location>
</feature>
<dbReference type="InterPro" id="IPR029753">
    <property type="entry name" value="D-isomer_DH_CS"/>
</dbReference>
<keyword evidence="2" id="KW-0560">Oxidoreductase</keyword>
<evidence type="ECO:0000256" key="3">
    <source>
        <dbReference type="ARBA" id="ARBA00023027"/>
    </source>
</evidence>